<dbReference type="RefSeq" id="WP_188977571.1">
    <property type="nucleotide sequence ID" value="NZ_BMPG01000002.1"/>
</dbReference>
<dbReference type="InterPro" id="IPR002716">
    <property type="entry name" value="PIN_dom"/>
</dbReference>
<reference evidence="2" key="2">
    <citation type="submission" date="2020-09" db="EMBL/GenBank/DDBJ databases">
        <authorList>
            <person name="Sun Q."/>
            <person name="Ohkuma M."/>
        </authorList>
    </citation>
    <scope>NUCLEOTIDE SEQUENCE</scope>
    <source>
        <strain evidence="2">JCM 19596</strain>
    </source>
</reference>
<evidence type="ECO:0000259" key="1">
    <source>
        <dbReference type="Pfam" id="PF01850"/>
    </source>
</evidence>
<dbReference type="Gene3D" id="3.40.50.1010">
    <property type="entry name" value="5'-nuclease"/>
    <property type="match status" value="1"/>
</dbReference>
<evidence type="ECO:0000313" key="3">
    <source>
        <dbReference type="Proteomes" id="UP000607197"/>
    </source>
</evidence>
<reference evidence="2" key="1">
    <citation type="journal article" date="2014" name="Int. J. Syst. Evol. Microbiol.">
        <title>Complete genome sequence of Corynebacterium casei LMG S-19264T (=DSM 44701T), isolated from a smear-ripened cheese.</title>
        <authorList>
            <consortium name="US DOE Joint Genome Institute (JGI-PGF)"/>
            <person name="Walter F."/>
            <person name="Albersmeier A."/>
            <person name="Kalinowski J."/>
            <person name="Ruckert C."/>
        </authorList>
    </citation>
    <scope>NUCLEOTIDE SEQUENCE</scope>
    <source>
        <strain evidence="2">JCM 19596</strain>
    </source>
</reference>
<dbReference type="SUPFAM" id="SSF88723">
    <property type="entry name" value="PIN domain-like"/>
    <property type="match status" value="1"/>
</dbReference>
<dbReference type="EMBL" id="BMPG01000002">
    <property type="protein sequence ID" value="GGL57992.1"/>
    <property type="molecule type" value="Genomic_DNA"/>
</dbReference>
<dbReference type="AlphaFoldDB" id="A0A830FB99"/>
<dbReference type="InterPro" id="IPR029060">
    <property type="entry name" value="PIN-like_dom_sf"/>
</dbReference>
<gene>
    <name evidence="2" type="ORF">GCM10009039_15240</name>
</gene>
<evidence type="ECO:0000313" key="2">
    <source>
        <dbReference type="EMBL" id="GGL57992.1"/>
    </source>
</evidence>
<dbReference type="Pfam" id="PF01850">
    <property type="entry name" value="PIN"/>
    <property type="match status" value="1"/>
</dbReference>
<proteinExistence type="predicted"/>
<protein>
    <recommendedName>
        <fullName evidence="1">PIN domain-containing protein</fullName>
    </recommendedName>
</protein>
<comment type="caution">
    <text evidence="2">The sequence shown here is derived from an EMBL/GenBank/DDBJ whole genome shotgun (WGS) entry which is preliminary data.</text>
</comment>
<keyword evidence="3" id="KW-1185">Reference proteome</keyword>
<dbReference type="Proteomes" id="UP000607197">
    <property type="component" value="Unassembled WGS sequence"/>
</dbReference>
<accession>A0A830FB99</accession>
<dbReference type="OrthoDB" id="147588at2157"/>
<sequence length="133" mass="14248">MKVLDATFLIDYLADKNNAREFVDNHGGTGADWVMPTPAYAEVLVGVGNGPEGNLDAARETLDWGEVVGVDERLANMAAEIAEDIQPGGPYLAGMDGVILAVGRDLSAPVVSRDNDMTHEKTKEVVDVEEYAE</sequence>
<organism evidence="2 3">
    <name type="scientific">Halocalculus aciditolerans</name>
    <dbReference type="NCBI Taxonomy" id="1383812"/>
    <lineage>
        <taxon>Archaea</taxon>
        <taxon>Methanobacteriati</taxon>
        <taxon>Methanobacteriota</taxon>
        <taxon>Stenosarchaea group</taxon>
        <taxon>Halobacteria</taxon>
        <taxon>Halobacteriales</taxon>
        <taxon>Halobacteriaceae</taxon>
        <taxon>Halocalculus</taxon>
    </lineage>
</organism>
<name>A0A830FB99_9EURY</name>
<feature type="domain" description="PIN" evidence="1">
    <location>
        <begin position="3"/>
        <end position="118"/>
    </location>
</feature>